<reference evidence="1 2" key="2">
    <citation type="submission" date="2016-08" db="EMBL/GenBank/DDBJ databases">
        <title>Pervasive Adenine N6-methylation of Active Genes in Fungi.</title>
        <authorList>
            <consortium name="DOE Joint Genome Institute"/>
            <person name="Mondo S.J."/>
            <person name="Dannebaum R.O."/>
            <person name="Kuo R.C."/>
            <person name="Labutti K."/>
            <person name="Haridas S."/>
            <person name="Kuo A."/>
            <person name="Salamov A."/>
            <person name="Ahrendt S.R."/>
            <person name="Lipzen A."/>
            <person name="Sullivan W."/>
            <person name="Andreopoulos W.B."/>
            <person name="Clum A."/>
            <person name="Lindquist E."/>
            <person name="Daum C."/>
            <person name="Ramamoorthy G.K."/>
            <person name="Gryganskyi A."/>
            <person name="Culley D."/>
            <person name="Magnuson J.K."/>
            <person name="James T.Y."/>
            <person name="O'Malley M.A."/>
            <person name="Stajich J.E."/>
            <person name="Spatafora J.W."/>
            <person name="Visel A."/>
            <person name="Grigoriev I.V."/>
        </authorList>
    </citation>
    <scope>NUCLEOTIDE SEQUENCE [LARGE SCALE GENOMIC DNA]</scope>
    <source>
        <strain evidence="2">finn</strain>
    </source>
</reference>
<keyword evidence="2" id="KW-1185">Reference proteome</keyword>
<accession>A0A1Y1UUD1</accession>
<dbReference type="AlphaFoldDB" id="A0A1Y1UUD1"/>
<evidence type="ECO:0000313" key="1">
    <source>
        <dbReference type="EMBL" id="ORX41629.1"/>
    </source>
</evidence>
<comment type="caution">
    <text evidence="1">The sequence shown here is derived from an EMBL/GenBank/DDBJ whole genome shotgun (WGS) entry which is preliminary data.</text>
</comment>
<organism evidence="1 2">
    <name type="scientific">Piromyces finnis</name>
    <dbReference type="NCBI Taxonomy" id="1754191"/>
    <lineage>
        <taxon>Eukaryota</taxon>
        <taxon>Fungi</taxon>
        <taxon>Fungi incertae sedis</taxon>
        <taxon>Chytridiomycota</taxon>
        <taxon>Chytridiomycota incertae sedis</taxon>
        <taxon>Neocallimastigomycetes</taxon>
        <taxon>Neocallimastigales</taxon>
        <taxon>Neocallimastigaceae</taxon>
        <taxon>Piromyces</taxon>
    </lineage>
</organism>
<name>A0A1Y1UUD1_9FUNG</name>
<protein>
    <submittedName>
        <fullName evidence="1">Uncharacterized protein</fullName>
    </submittedName>
</protein>
<dbReference type="EMBL" id="MCFH01000081">
    <property type="protein sequence ID" value="ORX41629.1"/>
    <property type="molecule type" value="Genomic_DNA"/>
</dbReference>
<dbReference type="Proteomes" id="UP000193719">
    <property type="component" value="Unassembled WGS sequence"/>
</dbReference>
<evidence type="ECO:0000313" key="2">
    <source>
        <dbReference type="Proteomes" id="UP000193719"/>
    </source>
</evidence>
<proteinExistence type="predicted"/>
<sequence>MSLKNTKAFYEELDKEFINYSKLLEIARKGIFLKESLTQKYPHAFMIDISILANQHFTVNNDNQYYRLKYFIIHVSNIANWTQLQNKNKKPKLKNKKEIFCFFPSHNNNYCNICDSVLSKHITKDTITLPKINSLLIINEFFLKKLNSERLMNNIYLYTDVFHHNSSYYYPTDNKTFYDYLLKYSFIDIDTKILLTEKFDYTENFYNHSEINPFRILFDITYSDNKSNLSENKKNYLLNNNVFYKYFEQIKDINILNRISSLFKENKLQYDVSDDDVSYNLRNIYRVPPHFPLSTLERYTNMFYKPNKTRFKFTKRCHSFAGYWNQEMAQEFEKFINVTFTDAGIQFFKDCEGQIVKRLIEEINKTDGFINGYEFAYLYNRCFLDRL</sequence>
<reference evidence="1 2" key="1">
    <citation type="submission" date="2016-08" db="EMBL/GenBank/DDBJ databases">
        <title>Genomes of anaerobic fungi encode conserved fungal cellulosomes for biomass hydrolysis.</title>
        <authorList>
            <consortium name="DOE Joint Genome Institute"/>
            <person name="Haitjema C.H."/>
            <person name="Gilmore S.P."/>
            <person name="Henske J.K."/>
            <person name="Solomon K.V."/>
            <person name="De Groot R."/>
            <person name="Kuo A."/>
            <person name="Mondo S.J."/>
            <person name="Salamov A.A."/>
            <person name="Labutti K."/>
            <person name="Zhao Z."/>
            <person name="Chiniquy J."/>
            <person name="Barry K."/>
            <person name="Brewer H.M."/>
            <person name="Purvine S.O."/>
            <person name="Wright A.T."/>
            <person name="Boxma B."/>
            <person name="Van Alen T."/>
            <person name="Hackstein J.H."/>
            <person name="Baker S.E."/>
            <person name="Grigoriev I.V."/>
            <person name="O'Malley M.A."/>
        </authorList>
    </citation>
    <scope>NUCLEOTIDE SEQUENCE [LARGE SCALE GENOMIC DNA]</scope>
    <source>
        <strain evidence="2">finn</strain>
    </source>
</reference>
<dbReference type="OrthoDB" id="2113565at2759"/>
<gene>
    <name evidence="1" type="ORF">BCR36DRAFT_587841</name>
</gene>